<evidence type="ECO:0000313" key="1">
    <source>
        <dbReference type="EMBL" id="KAI3769055.1"/>
    </source>
</evidence>
<reference evidence="1 2" key="2">
    <citation type="journal article" date="2022" name="Mol. Ecol. Resour.">
        <title>The genomes of chicory, endive, great burdock and yacon provide insights into Asteraceae paleo-polyploidization history and plant inulin production.</title>
        <authorList>
            <person name="Fan W."/>
            <person name="Wang S."/>
            <person name="Wang H."/>
            <person name="Wang A."/>
            <person name="Jiang F."/>
            <person name="Liu H."/>
            <person name="Zhao H."/>
            <person name="Xu D."/>
            <person name="Zhang Y."/>
        </authorList>
    </citation>
    <scope>NUCLEOTIDE SEQUENCE [LARGE SCALE GENOMIC DNA]</scope>
    <source>
        <strain evidence="2">cv. Niubang</strain>
    </source>
</reference>
<reference evidence="2" key="1">
    <citation type="journal article" date="2022" name="Mol. Ecol. Resour.">
        <title>The genomes of chicory, endive, great burdock and yacon provide insights into Asteraceae palaeo-polyploidization history and plant inulin production.</title>
        <authorList>
            <person name="Fan W."/>
            <person name="Wang S."/>
            <person name="Wang H."/>
            <person name="Wang A."/>
            <person name="Jiang F."/>
            <person name="Liu H."/>
            <person name="Zhao H."/>
            <person name="Xu D."/>
            <person name="Zhang Y."/>
        </authorList>
    </citation>
    <scope>NUCLEOTIDE SEQUENCE [LARGE SCALE GENOMIC DNA]</scope>
    <source>
        <strain evidence="2">cv. Niubang</strain>
    </source>
</reference>
<comment type="caution">
    <text evidence="1">The sequence shown here is derived from an EMBL/GenBank/DDBJ whole genome shotgun (WGS) entry which is preliminary data.</text>
</comment>
<organism evidence="1 2">
    <name type="scientific">Arctium lappa</name>
    <name type="common">Greater burdock</name>
    <name type="synonym">Lappa major</name>
    <dbReference type="NCBI Taxonomy" id="4217"/>
    <lineage>
        <taxon>Eukaryota</taxon>
        <taxon>Viridiplantae</taxon>
        <taxon>Streptophyta</taxon>
        <taxon>Embryophyta</taxon>
        <taxon>Tracheophyta</taxon>
        <taxon>Spermatophyta</taxon>
        <taxon>Magnoliopsida</taxon>
        <taxon>eudicotyledons</taxon>
        <taxon>Gunneridae</taxon>
        <taxon>Pentapetalae</taxon>
        <taxon>asterids</taxon>
        <taxon>campanulids</taxon>
        <taxon>Asterales</taxon>
        <taxon>Asteraceae</taxon>
        <taxon>Carduoideae</taxon>
        <taxon>Cardueae</taxon>
        <taxon>Arctiinae</taxon>
        <taxon>Arctium</taxon>
    </lineage>
</organism>
<accession>A0ACB9FDX2</accession>
<keyword evidence="2" id="KW-1185">Reference proteome</keyword>
<sequence>MVQLYYGHSPDVGKKMMKQVLCEPSEGRMQAMAEFFNYRIDPPRPILTWRKEVDAICSMIILIAEQLQEVCCYYLKFGFAAAETVPHVPCCFDTDSLASVSQKLLSIP</sequence>
<gene>
    <name evidence="1" type="ORF">L6452_00151</name>
</gene>
<protein>
    <submittedName>
        <fullName evidence="1">Uncharacterized protein</fullName>
    </submittedName>
</protein>
<dbReference type="EMBL" id="CM042047">
    <property type="protein sequence ID" value="KAI3769055.1"/>
    <property type="molecule type" value="Genomic_DNA"/>
</dbReference>
<name>A0ACB9FDX2_ARCLA</name>
<evidence type="ECO:0000313" key="2">
    <source>
        <dbReference type="Proteomes" id="UP001055879"/>
    </source>
</evidence>
<dbReference type="Proteomes" id="UP001055879">
    <property type="component" value="Linkage Group LG01"/>
</dbReference>
<proteinExistence type="predicted"/>